<keyword evidence="3" id="KW-1185">Reference proteome</keyword>
<keyword evidence="1" id="KW-0472">Membrane</keyword>
<dbReference type="Proteomes" id="UP000299102">
    <property type="component" value="Unassembled WGS sequence"/>
</dbReference>
<proteinExistence type="predicted"/>
<gene>
    <name evidence="2" type="ORF">EVAR_11708_1</name>
</gene>
<keyword evidence="1" id="KW-0812">Transmembrane</keyword>
<reference evidence="2 3" key="1">
    <citation type="journal article" date="2019" name="Commun. Biol.">
        <title>The bagworm genome reveals a unique fibroin gene that provides high tensile strength.</title>
        <authorList>
            <person name="Kono N."/>
            <person name="Nakamura H."/>
            <person name="Ohtoshi R."/>
            <person name="Tomita M."/>
            <person name="Numata K."/>
            <person name="Arakawa K."/>
        </authorList>
    </citation>
    <scope>NUCLEOTIDE SEQUENCE [LARGE SCALE GENOMIC DNA]</scope>
</reference>
<keyword evidence="1" id="KW-1133">Transmembrane helix</keyword>
<evidence type="ECO:0000313" key="2">
    <source>
        <dbReference type="EMBL" id="GBP21312.1"/>
    </source>
</evidence>
<name>A0A4C1U4P3_EUMVA</name>
<evidence type="ECO:0000256" key="1">
    <source>
        <dbReference type="SAM" id="Phobius"/>
    </source>
</evidence>
<evidence type="ECO:0000313" key="3">
    <source>
        <dbReference type="Proteomes" id="UP000299102"/>
    </source>
</evidence>
<comment type="caution">
    <text evidence="2">The sequence shown here is derived from an EMBL/GenBank/DDBJ whole genome shotgun (WGS) entry which is preliminary data.</text>
</comment>
<protein>
    <submittedName>
        <fullName evidence="2">Uncharacterized protein</fullName>
    </submittedName>
</protein>
<organism evidence="2 3">
    <name type="scientific">Eumeta variegata</name>
    <name type="common">Bagworm moth</name>
    <name type="synonym">Eumeta japonica</name>
    <dbReference type="NCBI Taxonomy" id="151549"/>
    <lineage>
        <taxon>Eukaryota</taxon>
        <taxon>Metazoa</taxon>
        <taxon>Ecdysozoa</taxon>
        <taxon>Arthropoda</taxon>
        <taxon>Hexapoda</taxon>
        <taxon>Insecta</taxon>
        <taxon>Pterygota</taxon>
        <taxon>Neoptera</taxon>
        <taxon>Endopterygota</taxon>
        <taxon>Lepidoptera</taxon>
        <taxon>Glossata</taxon>
        <taxon>Ditrysia</taxon>
        <taxon>Tineoidea</taxon>
        <taxon>Psychidae</taxon>
        <taxon>Oiketicinae</taxon>
        <taxon>Eumeta</taxon>
    </lineage>
</organism>
<feature type="transmembrane region" description="Helical" evidence="1">
    <location>
        <begin position="46"/>
        <end position="66"/>
    </location>
</feature>
<dbReference type="EMBL" id="BGZK01000127">
    <property type="protein sequence ID" value="GBP21312.1"/>
    <property type="molecule type" value="Genomic_DNA"/>
</dbReference>
<sequence length="187" mass="21239">MYPQPPPSRTRLRGRTKDYLVAAPVLEKFEILETARELCGHSERRARAACALIILIIFLAFAYHTLCSKYEDHDGRNAYSAFCNCTEQKKFKLLKPAPGRGSPSLDRHKTFSTRIKPAREPRPSIIFSKSQNGMPSSIMQKLPMLRRKRPRPQPLLTAVTQKYSHGNPKVWTNSPLINTPPMLVADP</sequence>
<accession>A0A4C1U4P3</accession>
<dbReference type="AlphaFoldDB" id="A0A4C1U4P3"/>